<sequence length="278" mass="32074">MDRLRPRQRPVFSGFTKAEIEKMEKLFMESRELQSKEFCQKLARNFSSSSGRAGKPIVKWNEFRNSPIIPSPIIVSQVQNWFTTRQQESEVKVPSVTNTYKDESGLPQTYLLNDGDQSCQILKGLVSTVGEKVSDLSELEFEAKSSTDGAWYDVDMFLSHRVTSSGETLFDKMYYFLKEVCVRFVGFGAEEDEWVNVKKTVRGRSIPFEHSECCKVMVGGLVLCLQERRDQSIYYDAHVLEIERKTHDIRGCRCLFFIRYDHDSSEASIVILLLTLRL</sequence>
<reference evidence="2 3" key="1">
    <citation type="journal article" date="2021" name="bioRxiv">
        <title>The Gossypium anomalum genome as a resource for cotton improvement and evolutionary analysis of hybrid incompatibility.</title>
        <authorList>
            <person name="Grover C.E."/>
            <person name="Yuan D."/>
            <person name="Arick M.A."/>
            <person name="Miller E.R."/>
            <person name="Hu G."/>
            <person name="Peterson D.G."/>
            <person name="Wendel J.F."/>
            <person name="Udall J.A."/>
        </authorList>
    </citation>
    <scope>NUCLEOTIDE SEQUENCE [LARGE SCALE GENOMIC DNA]</scope>
    <source>
        <strain evidence="2">JFW-Udall</strain>
        <tissue evidence="2">Leaf</tissue>
    </source>
</reference>
<dbReference type="Proteomes" id="UP000701853">
    <property type="component" value="Chromosome 13"/>
</dbReference>
<protein>
    <recommendedName>
        <fullName evidence="1">SAWADEE domain-containing protein</fullName>
    </recommendedName>
</protein>
<accession>A0A8J5XNT8</accession>
<dbReference type="Gene3D" id="2.40.50.40">
    <property type="match status" value="1"/>
</dbReference>
<dbReference type="InterPro" id="IPR032001">
    <property type="entry name" value="SAWADEE_dom"/>
</dbReference>
<dbReference type="PANTHER" id="PTHR33827">
    <property type="entry name" value="PROTEIN SAWADEE HOMEODOMAIN HOMOLOG 2"/>
    <property type="match status" value="1"/>
</dbReference>
<comment type="caution">
    <text evidence="2">The sequence shown here is derived from an EMBL/GenBank/DDBJ whole genome shotgun (WGS) entry which is preliminary data.</text>
</comment>
<evidence type="ECO:0000259" key="1">
    <source>
        <dbReference type="Pfam" id="PF16719"/>
    </source>
</evidence>
<dbReference type="AlphaFoldDB" id="A0A8J5XNT8"/>
<proteinExistence type="predicted"/>
<organism evidence="2 3">
    <name type="scientific">Gossypium anomalum</name>
    <dbReference type="NCBI Taxonomy" id="47600"/>
    <lineage>
        <taxon>Eukaryota</taxon>
        <taxon>Viridiplantae</taxon>
        <taxon>Streptophyta</taxon>
        <taxon>Embryophyta</taxon>
        <taxon>Tracheophyta</taxon>
        <taxon>Spermatophyta</taxon>
        <taxon>Magnoliopsida</taxon>
        <taxon>eudicotyledons</taxon>
        <taxon>Gunneridae</taxon>
        <taxon>Pentapetalae</taxon>
        <taxon>rosids</taxon>
        <taxon>malvids</taxon>
        <taxon>Malvales</taxon>
        <taxon>Malvaceae</taxon>
        <taxon>Malvoideae</taxon>
        <taxon>Gossypium</taxon>
    </lineage>
</organism>
<feature type="domain" description="SAWADEE" evidence="1">
    <location>
        <begin position="138"/>
        <end position="265"/>
    </location>
</feature>
<dbReference type="InterPro" id="IPR039276">
    <property type="entry name" value="SHH1/2"/>
</dbReference>
<evidence type="ECO:0000313" key="2">
    <source>
        <dbReference type="EMBL" id="KAG8471903.1"/>
    </source>
</evidence>
<dbReference type="EMBL" id="JAHUZN010000013">
    <property type="protein sequence ID" value="KAG8471903.1"/>
    <property type="molecule type" value="Genomic_DNA"/>
</dbReference>
<dbReference type="Pfam" id="PF16719">
    <property type="entry name" value="SAWADEE"/>
    <property type="match status" value="1"/>
</dbReference>
<dbReference type="OrthoDB" id="1885884at2759"/>
<gene>
    <name evidence="2" type="ORF">CXB51_036423</name>
</gene>
<dbReference type="GO" id="GO:0003682">
    <property type="term" value="F:chromatin binding"/>
    <property type="evidence" value="ECO:0007669"/>
    <property type="project" value="InterPro"/>
</dbReference>
<name>A0A8J5XNT8_9ROSI</name>
<keyword evidence="3" id="KW-1185">Reference proteome</keyword>
<dbReference type="Gene3D" id="2.30.30.140">
    <property type="match status" value="1"/>
</dbReference>
<dbReference type="PANTHER" id="PTHR33827:SF3">
    <property type="entry name" value="OS09G0346900 PROTEIN"/>
    <property type="match status" value="1"/>
</dbReference>
<evidence type="ECO:0000313" key="3">
    <source>
        <dbReference type="Proteomes" id="UP000701853"/>
    </source>
</evidence>